<dbReference type="InterPro" id="IPR052224">
    <property type="entry name" value="THAP_domain_protein"/>
</dbReference>
<dbReference type="Proteomes" id="UP001329430">
    <property type="component" value="Chromosome 2"/>
</dbReference>
<dbReference type="Pfam" id="PF05485">
    <property type="entry name" value="THAP"/>
    <property type="match status" value="1"/>
</dbReference>
<accession>A0AAN7ZMM8</accession>
<dbReference type="SUPFAM" id="SSF57716">
    <property type="entry name" value="Glucocorticoid receptor-like (DNA-binding domain)"/>
    <property type="match status" value="1"/>
</dbReference>
<keyword evidence="1" id="KW-0479">Metal-binding</keyword>
<dbReference type="InterPro" id="IPR006612">
    <property type="entry name" value="THAP_Znf"/>
</dbReference>
<dbReference type="PROSITE" id="PS50950">
    <property type="entry name" value="ZF_THAP"/>
    <property type="match status" value="1"/>
</dbReference>
<gene>
    <name evidence="7" type="ORF">RI129_003194</name>
</gene>
<dbReference type="EMBL" id="JAVRBK010000002">
    <property type="protein sequence ID" value="KAK5648302.1"/>
    <property type="molecule type" value="Genomic_DNA"/>
</dbReference>
<evidence type="ECO:0000256" key="3">
    <source>
        <dbReference type="ARBA" id="ARBA00022833"/>
    </source>
</evidence>
<dbReference type="GO" id="GO:0008270">
    <property type="term" value="F:zinc ion binding"/>
    <property type="evidence" value="ECO:0007669"/>
    <property type="project" value="UniProtKB-KW"/>
</dbReference>
<evidence type="ECO:0000256" key="1">
    <source>
        <dbReference type="ARBA" id="ARBA00022723"/>
    </source>
</evidence>
<feature type="domain" description="THAP-type" evidence="6">
    <location>
        <begin position="1"/>
        <end position="88"/>
    </location>
</feature>
<reference evidence="7 8" key="1">
    <citation type="journal article" date="2024" name="Insects">
        <title>An Improved Chromosome-Level Genome Assembly of the Firefly Pyrocoelia pectoralis.</title>
        <authorList>
            <person name="Fu X."/>
            <person name="Meyer-Rochow V.B."/>
            <person name="Ballantyne L."/>
            <person name="Zhu X."/>
        </authorList>
    </citation>
    <scope>NUCLEOTIDE SEQUENCE [LARGE SCALE GENOMIC DNA]</scope>
    <source>
        <strain evidence="7">XCY_ONT2</strain>
    </source>
</reference>
<comment type="caution">
    <text evidence="7">The sequence shown here is derived from an EMBL/GenBank/DDBJ whole genome shotgun (WGS) entry which is preliminary data.</text>
</comment>
<name>A0AAN7ZMM8_9COLE</name>
<keyword evidence="4 5" id="KW-0238">DNA-binding</keyword>
<dbReference type="PANTHER" id="PTHR46927">
    <property type="entry name" value="AGAP005574-PA"/>
    <property type="match status" value="1"/>
</dbReference>
<dbReference type="GO" id="GO:0003677">
    <property type="term" value="F:DNA binding"/>
    <property type="evidence" value="ECO:0007669"/>
    <property type="project" value="UniProtKB-UniRule"/>
</dbReference>
<evidence type="ECO:0000256" key="2">
    <source>
        <dbReference type="ARBA" id="ARBA00022771"/>
    </source>
</evidence>
<keyword evidence="8" id="KW-1185">Reference proteome</keyword>
<evidence type="ECO:0000256" key="5">
    <source>
        <dbReference type="PROSITE-ProRule" id="PRU00309"/>
    </source>
</evidence>
<keyword evidence="2 5" id="KW-0863">Zinc-finger</keyword>
<evidence type="ECO:0000256" key="4">
    <source>
        <dbReference type="ARBA" id="ARBA00023125"/>
    </source>
</evidence>
<proteinExistence type="predicted"/>
<dbReference type="AlphaFoldDB" id="A0AAN7ZMM8"/>
<dbReference type="SMART" id="SM00980">
    <property type="entry name" value="THAP"/>
    <property type="match status" value="1"/>
</dbReference>
<evidence type="ECO:0000313" key="8">
    <source>
        <dbReference type="Proteomes" id="UP001329430"/>
    </source>
</evidence>
<evidence type="ECO:0000313" key="7">
    <source>
        <dbReference type="EMBL" id="KAK5648302.1"/>
    </source>
</evidence>
<dbReference type="PANTHER" id="PTHR46927:SF3">
    <property type="entry name" value="THAP-TYPE DOMAIN-CONTAINING PROTEIN"/>
    <property type="match status" value="1"/>
</dbReference>
<sequence>MGRKCVVPNCRSGYNKNPEKVTLFVIPKDSLQQYNRAIPRKDRHLTEKDHVCEKHFKPESIIRELKTACYTIPLKVPKLQKGAIPSIFPNCPKYVSKNLPQKRRGIVKHYDGAVKRKKSDLETETQISEASVSTEEMETYEGAIVDQQH</sequence>
<evidence type="ECO:0000259" key="6">
    <source>
        <dbReference type="PROSITE" id="PS50950"/>
    </source>
</evidence>
<organism evidence="7 8">
    <name type="scientific">Pyrocoelia pectoralis</name>
    <dbReference type="NCBI Taxonomy" id="417401"/>
    <lineage>
        <taxon>Eukaryota</taxon>
        <taxon>Metazoa</taxon>
        <taxon>Ecdysozoa</taxon>
        <taxon>Arthropoda</taxon>
        <taxon>Hexapoda</taxon>
        <taxon>Insecta</taxon>
        <taxon>Pterygota</taxon>
        <taxon>Neoptera</taxon>
        <taxon>Endopterygota</taxon>
        <taxon>Coleoptera</taxon>
        <taxon>Polyphaga</taxon>
        <taxon>Elateriformia</taxon>
        <taxon>Elateroidea</taxon>
        <taxon>Lampyridae</taxon>
        <taxon>Lampyrinae</taxon>
        <taxon>Pyrocoelia</taxon>
    </lineage>
</organism>
<protein>
    <recommendedName>
        <fullName evidence="6">THAP-type domain-containing protein</fullName>
    </recommendedName>
</protein>
<keyword evidence="3" id="KW-0862">Zinc</keyword>